<keyword evidence="2 4" id="KW-0560">Oxidoreductase</keyword>
<dbReference type="Gene3D" id="3.40.50.720">
    <property type="entry name" value="NAD(P)-binding Rossmann-like Domain"/>
    <property type="match status" value="1"/>
</dbReference>
<dbReference type="PIRSF" id="PIRSF000126">
    <property type="entry name" value="11-beta-HSD1"/>
    <property type="match status" value="1"/>
</dbReference>
<evidence type="ECO:0000256" key="3">
    <source>
        <dbReference type="RuleBase" id="RU000363"/>
    </source>
</evidence>
<dbReference type="PRINTS" id="PR00081">
    <property type="entry name" value="GDHRDH"/>
</dbReference>
<sequence length="278" mass="30051">MQDARLSSCYLSTDRQKEPTMAELALVTGASSGIGREIARLHAARGGDLIVTARREDALSALKAELEAAHGITVHVVPLDLGAEGAADRLYETVRRMDLFPDILVNNAGFGGHGRMIDRDPAKDLAMIDLNVTALVTLCHRFGRDMAERGHGRILNVGSAAGYFPGPLQATYFATKAFVNSFSQAIDHELRPRGVTCTLLAPGYVETEFAERADLRGSMMVKQGGTSAEAVARSGYEGMRKGAILRVAPWIIAPVLRFVVPLVPRRILLSLIEKSQAK</sequence>
<evidence type="ECO:0000313" key="5">
    <source>
        <dbReference type="Proteomes" id="UP000193870"/>
    </source>
</evidence>
<proteinExistence type="inferred from homology"/>
<dbReference type="PANTHER" id="PTHR44196">
    <property type="entry name" value="DEHYDROGENASE/REDUCTASE SDR FAMILY MEMBER 7B"/>
    <property type="match status" value="1"/>
</dbReference>
<dbReference type="InterPro" id="IPR002347">
    <property type="entry name" value="SDR_fam"/>
</dbReference>
<accession>A0A1Y5T5P0</accession>
<dbReference type="GO" id="GO:0016020">
    <property type="term" value="C:membrane"/>
    <property type="evidence" value="ECO:0007669"/>
    <property type="project" value="TreeGrafter"/>
</dbReference>
<comment type="similarity">
    <text evidence="1 3">Belongs to the short-chain dehydrogenases/reductases (SDR) family.</text>
</comment>
<dbReference type="CDD" id="cd05233">
    <property type="entry name" value="SDR_c"/>
    <property type="match status" value="1"/>
</dbReference>
<dbReference type="EC" id="1.1.1.100" evidence="4"/>
<evidence type="ECO:0000256" key="2">
    <source>
        <dbReference type="ARBA" id="ARBA00023002"/>
    </source>
</evidence>
<dbReference type="STRING" id="315423.SAMN04488020_107217"/>
<dbReference type="SUPFAM" id="SSF51735">
    <property type="entry name" value="NAD(P)-binding Rossmann-fold domains"/>
    <property type="match status" value="1"/>
</dbReference>
<dbReference type="Proteomes" id="UP000193870">
    <property type="component" value="Unassembled WGS sequence"/>
</dbReference>
<gene>
    <name evidence="4" type="primary">fabG_3</name>
    <name evidence="4" type="ORF">PAM7066_02691</name>
</gene>
<dbReference type="InterPro" id="IPR036291">
    <property type="entry name" value="NAD(P)-bd_dom_sf"/>
</dbReference>
<dbReference type="GO" id="GO:0004316">
    <property type="term" value="F:3-oxoacyl-[acyl-carrier-protein] reductase (NADPH) activity"/>
    <property type="evidence" value="ECO:0007669"/>
    <property type="project" value="UniProtKB-EC"/>
</dbReference>
<dbReference type="Pfam" id="PF00106">
    <property type="entry name" value="adh_short"/>
    <property type="match status" value="1"/>
</dbReference>
<dbReference type="PRINTS" id="PR00080">
    <property type="entry name" value="SDRFAMILY"/>
</dbReference>
<evidence type="ECO:0000313" key="4">
    <source>
        <dbReference type="EMBL" id="SLN55996.1"/>
    </source>
</evidence>
<keyword evidence="5" id="KW-1185">Reference proteome</keyword>
<dbReference type="EMBL" id="FWFV01000007">
    <property type="protein sequence ID" value="SLN55996.1"/>
    <property type="molecule type" value="Genomic_DNA"/>
</dbReference>
<evidence type="ECO:0000256" key="1">
    <source>
        <dbReference type="ARBA" id="ARBA00006484"/>
    </source>
</evidence>
<reference evidence="4 5" key="1">
    <citation type="submission" date="2017-03" db="EMBL/GenBank/DDBJ databases">
        <authorList>
            <person name="Afonso C.L."/>
            <person name="Miller P.J."/>
            <person name="Scott M.A."/>
            <person name="Spackman E."/>
            <person name="Goraichik I."/>
            <person name="Dimitrov K.M."/>
            <person name="Suarez D.L."/>
            <person name="Swayne D.E."/>
        </authorList>
    </citation>
    <scope>NUCLEOTIDE SEQUENCE [LARGE SCALE GENOMIC DNA]</scope>
    <source>
        <strain evidence="4 5">CECT 7066</strain>
    </source>
</reference>
<protein>
    <submittedName>
        <fullName evidence="4">3-oxoacyl-[acyl-carrier-protein] reductase FabG</fullName>
        <ecNumber evidence="4">1.1.1.100</ecNumber>
    </submittedName>
</protein>
<name>A0A1Y5T5P0_9RHOB</name>
<dbReference type="PANTHER" id="PTHR44196:SF2">
    <property type="entry name" value="SHORT-CHAIN DEHYDROGENASE-RELATED"/>
    <property type="match status" value="1"/>
</dbReference>
<organism evidence="4 5">
    <name type="scientific">Palleronia marisminoris</name>
    <dbReference type="NCBI Taxonomy" id="315423"/>
    <lineage>
        <taxon>Bacteria</taxon>
        <taxon>Pseudomonadati</taxon>
        <taxon>Pseudomonadota</taxon>
        <taxon>Alphaproteobacteria</taxon>
        <taxon>Rhodobacterales</taxon>
        <taxon>Roseobacteraceae</taxon>
        <taxon>Palleronia</taxon>
    </lineage>
</organism>
<dbReference type="AlphaFoldDB" id="A0A1Y5T5P0"/>